<dbReference type="GO" id="GO:0016491">
    <property type="term" value="F:oxidoreductase activity"/>
    <property type="evidence" value="ECO:0007669"/>
    <property type="project" value="UniProtKB-KW"/>
</dbReference>
<dbReference type="InterPro" id="IPR027443">
    <property type="entry name" value="IPNS-like_sf"/>
</dbReference>
<evidence type="ECO:0000259" key="5">
    <source>
        <dbReference type="Pfam" id="PF03171"/>
    </source>
</evidence>
<reference evidence="8" key="1">
    <citation type="journal article" date="2013" name="Science">
        <title>The Amborella genome and the evolution of flowering plants.</title>
        <authorList>
            <consortium name="Amborella Genome Project"/>
        </authorList>
    </citation>
    <scope>NUCLEOTIDE SEQUENCE [LARGE SCALE GENOMIC DNA]</scope>
</reference>
<name>U5CW20_AMBTC</name>
<dbReference type="HOGENOM" id="CLU_010119_16_0_1"/>
<evidence type="ECO:0000259" key="6">
    <source>
        <dbReference type="Pfam" id="PF14226"/>
    </source>
</evidence>
<feature type="domain" description="Non-haem dioxygenase N-terminal" evidence="6">
    <location>
        <begin position="28"/>
        <end position="154"/>
    </location>
</feature>
<dbReference type="eggNOG" id="KOG0143">
    <property type="taxonomic scope" value="Eukaryota"/>
</dbReference>
<evidence type="ECO:0000256" key="1">
    <source>
        <dbReference type="ARBA" id="ARBA00008056"/>
    </source>
</evidence>
<evidence type="ECO:0000256" key="3">
    <source>
        <dbReference type="ARBA" id="ARBA00023002"/>
    </source>
</evidence>
<evidence type="ECO:0000313" key="7">
    <source>
        <dbReference type="EMBL" id="ERN10250.1"/>
    </source>
</evidence>
<dbReference type="GO" id="GO:0046872">
    <property type="term" value="F:metal ion binding"/>
    <property type="evidence" value="ECO:0007669"/>
    <property type="project" value="UniProtKB-KW"/>
</dbReference>
<dbReference type="SUPFAM" id="SSF51197">
    <property type="entry name" value="Clavaminate synthase-like"/>
    <property type="match status" value="1"/>
</dbReference>
<dbReference type="AlphaFoldDB" id="U5CW20"/>
<proteinExistence type="inferred from homology"/>
<dbReference type="Gramene" id="ERN10250">
    <property type="protein sequence ID" value="ERN10250"/>
    <property type="gene ID" value="AMTR_s00807p00012830"/>
</dbReference>
<sequence>MAPSVDAALIQPVEARPSPDSIKYLENVPIIDLAPLQLPQNSSKEEAMTSIAKQVHTAFKDWGFFIVVNHGLSPDLWSNLKVAIAGFSALPHEEKKKVARDIRNPWGYNDHDHTKNTMDWVEVYDNMAAMEELEVPENMEPDCKETKIIRNMWPEKPEDYKKICQDFAQGCLKLSYQLMELISLSLGLPSDRLHPYFEEGMTYIRTNHYAPCSDPELALGKGPHKDPSAFTLLTTDEVCGLEAYRRSDGQWLRIKPIPDSYIIVAGDVLQ</sequence>
<dbReference type="InterPro" id="IPR044861">
    <property type="entry name" value="IPNS-like_FE2OG_OXY"/>
</dbReference>
<dbReference type="Gene3D" id="2.60.120.330">
    <property type="entry name" value="B-lactam Antibiotic, Isopenicillin N Synthase, Chain"/>
    <property type="match status" value="1"/>
</dbReference>
<dbReference type="Pfam" id="PF14226">
    <property type="entry name" value="DIOX_N"/>
    <property type="match status" value="1"/>
</dbReference>
<evidence type="ECO:0000256" key="4">
    <source>
        <dbReference type="ARBA" id="ARBA00023004"/>
    </source>
</evidence>
<comment type="similarity">
    <text evidence="1">Belongs to the iron/ascorbate-dependent oxidoreductase family.</text>
</comment>
<dbReference type="InterPro" id="IPR026992">
    <property type="entry name" value="DIOX_N"/>
</dbReference>
<keyword evidence="2" id="KW-0479">Metal-binding</keyword>
<organism evidence="7 8">
    <name type="scientific">Amborella trichopoda</name>
    <dbReference type="NCBI Taxonomy" id="13333"/>
    <lineage>
        <taxon>Eukaryota</taxon>
        <taxon>Viridiplantae</taxon>
        <taxon>Streptophyta</taxon>
        <taxon>Embryophyta</taxon>
        <taxon>Tracheophyta</taxon>
        <taxon>Spermatophyta</taxon>
        <taxon>Magnoliopsida</taxon>
        <taxon>Amborellales</taxon>
        <taxon>Amborellaceae</taxon>
        <taxon>Amborella</taxon>
    </lineage>
</organism>
<accession>U5CW20</accession>
<dbReference type="PANTHER" id="PTHR10209:SF885">
    <property type="entry name" value="2OG-FE(II) OXYGENASE FAMILY, PUTATIVE (AFU_ORTHOLOGUE AFUA_2G00750)-RELATED"/>
    <property type="match status" value="1"/>
</dbReference>
<keyword evidence="4" id="KW-0408">Iron</keyword>
<dbReference type="EMBL" id="KI392914">
    <property type="protein sequence ID" value="ERN10250.1"/>
    <property type="molecule type" value="Genomic_DNA"/>
</dbReference>
<dbReference type="FunFam" id="2.60.120.330:FF:000012">
    <property type="entry name" value="Gibberellin 20 oxidase 1"/>
    <property type="match status" value="1"/>
</dbReference>
<feature type="non-terminal residue" evidence="7">
    <location>
        <position position="270"/>
    </location>
</feature>
<dbReference type="OMA" id="TQIHATC"/>
<dbReference type="STRING" id="13333.U5CW20"/>
<gene>
    <name evidence="7" type="ORF">AMTR_s00807p00012830</name>
</gene>
<feature type="domain" description="Isopenicillin N synthase-like Fe(2+) 2OG dioxygenase" evidence="5">
    <location>
        <begin position="204"/>
        <end position="270"/>
    </location>
</feature>
<dbReference type="Proteomes" id="UP000017836">
    <property type="component" value="Unassembled WGS sequence"/>
</dbReference>
<evidence type="ECO:0008006" key="9">
    <source>
        <dbReference type="Google" id="ProtNLM"/>
    </source>
</evidence>
<evidence type="ECO:0000313" key="8">
    <source>
        <dbReference type="Proteomes" id="UP000017836"/>
    </source>
</evidence>
<dbReference type="Pfam" id="PF03171">
    <property type="entry name" value="2OG-FeII_Oxy"/>
    <property type="match status" value="1"/>
</dbReference>
<keyword evidence="8" id="KW-1185">Reference proteome</keyword>
<protein>
    <recommendedName>
        <fullName evidence="9">Fe2OG dioxygenase domain-containing protein</fullName>
    </recommendedName>
</protein>
<dbReference type="PANTHER" id="PTHR10209">
    <property type="entry name" value="OXIDOREDUCTASE, 2OG-FE II OXYGENASE FAMILY PROTEIN"/>
    <property type="match status" value="1"/>
</dbReference>
<keyword evidence="3" id="KW-0560">Oxidoreductase</keyword>
<evidence type="ECO:0000256" key="2">
    <source>
        <dbReference type="ARBA" id="ARBA00022723"/>
    </source>
</evidence>